<dbReference type="PROSITE" id="PS51462">
    <property type="entry name" value="NUDIX"/>
    <property type="match status" value="1"/>
</dbReference>
<dbReference type="PANTHER" id="PTHR11839:SF18">
    <property type="entry name" value="NUDIX HYDROLASE DOMAIN-CONTAINING PROTEIN"/>
    <property type="match status" value="1"/>
</dbReference>
<comment type="similarity">
    <text evidence="3">Belongs to the Nudix hydrolase family. NudK subfamily.</text>
</comment>
<dbReference type="GO" id="GO:0005829">
    <property type="term" value="C:cytosol"/>
    <property type="evidence" value="ECO:0007669"/>
    <property type="project" value="TreeGrafter"/>
</dbReference>
<comment type="cofactor">
    <cofactor evidence="2 9">
        <name>Mg(2+)</name>
        <dbReference type="ChEBI" id="CHEBI:18420"/>
    </cofactor>
</comment>
<dbReference type="CDD" id="cd24157">
    <property type="entry name" value="NUDIX_GDPMK"/>
    <property type="match status" value="1"/>
</dbReference>
<feature type="binding site" evidence="9">
    <location>
        <position position="98"/>
    </location>
    <ligand>
        <name>Mg(2+)</name>
        <dbReference type="ChEBI" id="CHEBI:18420"/>
        <label>1</label>
    </ligand>
</feature>
<evidence type="ECO:0000256" key="8">
    <source>
        <dbReference type="ARBA" id="ARBA00032272"/>
    </source>
</evidence>
<evidence type="ECO:0000313" key="12">
    <source>
        <dbReference type="Proteomes" id="UP000654108"/>
    </source>
</evidence>
<dbReference type="InterPro" id="IPR000086">
    <property type="entry name" value="NUDIX_hydrolase_dom"/>
</dbReference>
<feature type="binding site" evidence="9">
    <location>
        <position position="83"/>
    </location>
    <ligand>
        <name>Mg(2+)</name>
        <dbReference type="ChEBI" id="CHEBI:18420"/>
        <label>1</label>
    </ligand>
</feature>
<dbReference type="PANTHER" id="PTHR11839">
    <property type="entry name" value="UDP/ADP-SUGAR PYROPHOSPHATASE"/>
    <property type="match status" value="1"/>
</dbReference>
<name>A0A927ITK1_9HYPH</name>
<evidence type="ECO:0000256" key="4">
    <source>
        <dbReference type="ARBA" id="ARBA00011738"/>
    </source>
</evidence>
<dbReference type="AlphaFoldDB" id="A0A927ITK1"/>
<evidence type="ECO:0000256" key="9">
    <source>
        <dbReference type="PIRSR" id="PIRSR604385-2"/>
    </source>
</evidence>
<feature type="binding site" evidence="9">
    <location>
        <position position="102"/>
    </location>
    <ligand>
        <name>Mg(2+)</name>
        <dbReference type="ChEBI" id="CHEBI:18420"/>
        <label>1</label>
    </ligand>
</feature>
<comment type="catalytic activity">
    <reaction evidence="1">
        <text>GDP-alpha-D-mannose + H2O = alpha-D-mannose 1-phosphate + GMP + 2 H(+)</text>
        <dbReference type="Rhea" id="RHEA:27978"/>
        <dbReference type="ChEBI" id="CHEBI:15377"/>
        <dbReference type="ChEBI" id="CHEBI:15378"/>
        <dbReference type="ChEBI" id="CHEBI:57527"/>
        <dbReference type="ChEBI" id="CHEBI:58115"/>
        <dbReference type="ChEBI" id="CHEBI:58409"/>
    </reaction>
</comment>
<evidence type="ECO:0000313" key="11">
    <source>
        <dbReference type="EMBL" id="MBD8066634.1"/>
    </source>
</evidence>
<dbReference type="InterPro" id="IPR004385">
    <property type="entry name" value="NDP_pyrophosphatase"/>
</dbReference>
<keyword evidence="12" id="KW-1185">Reference proteome</keyword>
<gene>
    <name evidence="11" type="ORF">IC608_14260</name>
</gene>
<protein>
    <recommendedName>
        <fullName evidence="5">GDP-mannose pyrophosphatase</fullName>
    </recommendedName>
    <alternativeName>
        <fullName evidence="7">GDP-mannose hydrolase</fullName>
    </alternativeName>
    <alternativeName>
        <fullName evidence="8">GDPMK</fullName>
    </alternativeName>
</protein>
<keyword evidence="6" id="KW-0378">Hydrolase</keyword>
<feature type="domain" description="Nudix hydrolase" evidence="10">
    <location>
        <begin position="42"/>
        <end position="180"/>
    </location>
</feature>
<dbReference type="NCBIfam" id="TIGR00052">
    <property type="entry name" value="nudix-type nucleoside diphosphatase, YffH/AdpP family"/>
    <property type="match status" value="1"/>
</dbReference>
<feature type="binding site" evidence="9">
    <location>
        <position position="151"/>
    </location>
    <ligand>
        <name>Mg(2+)</name>
        <dbReference type="ChEBI" id="CHEBI:18420"/>
        <label>2</label>
    </ligand>
</feature>
<proteinExistence type="inferred from homology"/>
<keyword evidence="9" id="KW-0460">Magnesium</keyword>
<comment type="caution">
    <text evidence="11">The sequence shown here is derived from an EMBL/GenBank/DDBJ whole genome shotgun (WGS) entry which is preliminary data.</text>
</comment>
<organism evidence="11 12">
    <name type="scientific">Devosia oryzisoli</name>
    <dbReference type="NCBI Taxonomy" id="2774138"/>
    <lineage>
        <taxon>Bacteria</taxon>
        <taxon>Pseudomonadati</taxon>
        <taxon>Pseudomonadota</taxon>
        <taxon>Alphaproteobacteria</taxon>
        <taxon>Hyphomicrobiales</taxon>
        <taxon>Devosiaceae</taxon>
        <taxon>Devosia</taxon>
    </lineage>
</organism>
<dbReference type="Gene3D" id="3.90.79.10">
    <property type="entry name" value="Nucleoside Triphosphate Pyrophosphohydrolase"/>
    <property type="match status" value="1"/>
</dbReference>
<accession>A0A927ITK1</accession>
<evidence type="ECO:0000256" key="2">
    <source>
        <dbReference type="ARBA" id="ARBA00001946"/>
    </source>
</evidence>
<evidence type="ECO:0000256" key="3">
    <source>
        <dbReference type="ARBA" id="ARBA00007275"/>
    </source>
</evidence>
<reference evidence="11" key="1">
    <citation type="submission" date="2020-09" db="EMBL/GenBank/DDBJ databases">
        <title>Genome seq and assembly of Devosia sp.</title>
        <authorList>
            <person name="Chhetri G."/>
        </authorList>
    </citation>
    <scope>NUCLEOTIDE SEQUENCE</scope>
    <source>
        <strain evidence="11">PTR5</strain>
    </source>
</reference>
<dbReference type="InterPro" id="IPR015797">
    <property type="entry name" value="NUDIX_hydrolase-like_dom_sf"/>
</dbReference>
<keyword evidence="9" id="KW-0479">Metal-binding</keyword>
<sequence length="190" mass="20752">MDRIKIKSVTTLAEHWGALRQADVEYRAADGSLHHLKREIYDRGNAAAIALFDPARQTVLLVRQARFPALLNGDPAFMLEVCAGMLDGDDPFTCAHKEALEETGHAPRNVRKICNIYPSPGAVQEKVALFVGEYDAQTRQAQGGGLAHEGEDIELVELPLDEALGMIESGELTDAKTIILLQHLALERGA</sequence>
<dbReference type="RefSeq" id="WP_191776805.1">
    <property type="nucleotide sequence ID" value="NZ_JACYFU010000003.1"/>
</dbReference>
<dbReference type="GO" id="GO:0019693">
    <property type="term" value="P:ribose phosphate metabolic process"/>
    <property type="evidence" value="ECO:0007669"/>
    <property type="project" value="TreeGrafter"/>
</dbReference>
<dbReference type="EMBL" id="JACYFU010000003">
    <property type="protein sequence ID" value="MBD8066634.1"/>
    <property type="molecule type" value="Genomic_DNA"/>
</dbReference>
<evidence type="ECO:0000259" key="10">
    <source>
        <dbReference type="PROSITE" id="PS51462"/>
    </source>
</evidence>
<evidence type="ECO:0000256" key="5">
    <source>
        <dbReference type="ARBA" id="ARBA00016377"/>
    </source>
</evidence>
<evidence type="ECO:0000256" key="1">
    <source>
        <dbReference type="ARBA" id="ARBA00000847"/>
    </source>
</evidence>
<dbReference type="Pfam" id="PF00293">
    <property type="entry name" value="NUDIX"/>
    <property type="match status" value="1"/>
</dbReference>
<dbReference type="GO" id="GO:0046872">
    <property type="term" value="F:metal ion binding"/>
    <property type="evidence" value="ECO:0007669"/>
    <property type="project" value="UniProtKB-KW"/>
</dbReference>
<dbReference type="GO" id="GO:0006753">
    <property type="term" value="P:nucleoside phosphate metabolic process"/>
    <property type="evidence" value="ECO:0007669"/>
    <property type="project" value="TreeGrafter"/>
</dbReference>
<evidence type="ECO:0000256" key="6">
    <source>
        <dbReference type="ARBA" id="ARBA00022801"/>
    </source>
</evidence>
<dbReference type="SUPFAM" id="SSF55811">
    <property type="entry name" value="Nudix"/>
    <property type="match status" value="1"/>
</dbReference>
<dbReference type="GO" id="GO:0019144">
    <property type="term" value="F:ADP-sugar diphosphatase activity"/>
    <property type="evidence" value="ECO:0007669"/>
    <property type="project" value="TreeGrafter"/>
</dbReference>
<dbReference type="Proteomes" id="UP000654108">
    <property type="component" value="Unassembled WGS sequence"/>
</dbReference>
<comment type="subunit">
    <text evidence="4">Homodimer.</text>
</comment>
<evidence type="ECO:0000256" key="7">
    <source>
        <dbReference type="ARBA" id="ARBA00032162"/>
    </source>
</evidence>